<evidence type="ECO:0000313" key="2">
    <source>
        <dbReference type="WBParaSite" id="Csp11.Scaffold630.g20848.t1"/>
    </source>
</evidence>
<sequence>MNTFLKYWMSNDFKYAEICVDMEELQLEILFDGIPTMERNADVKRMYRIDERGSHFILGGIDIKRGNGMTATIVYNEAVIKARALWMIVWDNISI</sequence>
<accession>A0A1I7UZB9</accession>
<keyword evidence="1" id="KW-1185">Reference proteome</keyword>
<organism evidence="1 2">
    <name type="scientific">Caenorhabditis tropicalis</name>
    <dbReference type="NCBI Taxonomy" id="1561998"/>
    <lineage>
        <taxon>Eukaryota</taxon>
        <taxon>Metazoa</taxon>
        <taxon>Ecdysozoa</taxon>
        <taxon>Nematoda</taxon>
        <taxon>Chromadorea</taxon>
        <taxon>Rhabditida</taxon>
        <taxon>Rhabditina</taxon>
        <taxon>Rhabditomorpha</taxon>
        <taxon>Rhabditoidea</taxon>
        <taxon>Rhabditidae</taxon>
        <taxon>Peloderinae</taxon>
        <taxon>Caenorhabditis</taxon>
    </lineage>
</organism>
<dbReference type="AlphaFoldDB" id="A0A1I7UZB9"/>
<protein>
    <submittedName>
        <fullName evidence="2">FBA_2 domain-containing protein</fullName>
    </submittedName>
</protein>
<evidence type="ECO:0000313" key="1">
    <source>
        <dbReference type="Proteomes" id="UP000095282"/>
    </source>
</evidence>
<dbReference type="Proteomes" id="UP000095282">
    <property type="component" value="Unplaced"/>
</dbReference>
<name>A0A1I7UZB9_9PELO</name>
<reference evidence="2" key="1">
    <citation type="submission" date="2016-11" db="UniProtKB">
        <authorList>
            <consortium name="WormBaseParasite"/>
        </authorList>
    </citation>
    <scope>IDENTIFICATION</scope>
</reference>
<dbReference type="WBParaSite" id="Csp11.Scaffold630.g20848.t1">
    <property type="protein sequence ID" value="Csp11.Scaffold630.g20848.t1"/>
    <property type="gene ID" value="Csp11.Scaffold630.g20848"/>
</dbReference>
<proteinExistence type="predicted"/>